<sequence>MLCFTNSCTIQDSRRGSNSIGTSNDPSVQKIAVDRSQFFDAPKGTVKGDFIIVDFDQLAKATKSRRLHNFLNIGELSQELPITKSTIPQYVPRKSRNEIKVLAPDDKKLLAKISKKSSKKGKIIVPKANRTKSPSTVRSPGSVKDEISESETETETSDDDSEYESSDDEEVAPLPSSRPSAPLEAVKYDTIKAVWRPSRRSPDPDQIRNGLKDFWEVIRTIRDRWKMDSAAVKTAEEAKKPSEIPLLKDRVKNQRDMFEISLKTALEHGHPGILKLFGENVAFLFVAYQFLADRLKDKDVNGELATATLQLLSHCTTITTESLEKTNLLKALKVYTNKADEKRQAFTKKIIADAETYSKTKAISAKDEKAAKEKEVKVKPEPGTRISTDPVSGVKRPRPNEVVTAQAPKRIASGTTSITSRNVPAVKGGLLAKAPVAAAGGPKVGGIAAGNTVAKPKGHQIIAKPNNFIAGLTSASKKSSVQSPTPAQTKTITEKKALAPPVSGAAAKPAFSFADTLASITNPKEPEKKAQPVDSRPLETEEERKKRLRKEERRKLRVTFKPDHQLVSVRLFTHDPEEEIGHDASQVRDVGDVGGEGRMFKQHKEMMDLDDDDDTPREEEFFNYKTPSSIDFTTVDKEERDRNYEPYGGGVKKPDQTESRVREQHDASTLMVFYATSADIPPSPREPSDQQSGEPSHPLVPFGIPPEYVLQRAARFGGPSQANPAPYPTPSATPDVSAILSMLNGGGQPAQPAPVVQPQAPPIDLERIFASFSNPPQTQQQSYPQPPREAMAAMVPQSQATPSVDLQAILDGLRTAQAQPPAQQQPQAPAFQAAPNMANLGAILAQIQQPNTAPLPQLFNYQNAYGTPQQVYEDPERKRFRENGDQDDYNGSFKKQKKGGFAPRKWVLPCRFWKVGKCTKGDECTYLHEGATQNQH</sequence>
<dbReference type="AlphaFoldDB" id="A0A9P4VSM4"/>
<evidence type="ECO:0000313" key="8">
    <source>
        <dbReference type="Proteomes" id="UP000799429"/>
    </source>
</evidence>
<feature type="region of interest" description="Disordered" evidence="5">
    <location>
        <begin position="475"/>
        <end position="496"/>
    </location>
</feature>
<proteinExistence type="predicted"/>
<dbReference type="SMART" id="SM00356">
    <property type="entry name" value="ZnF_C3H1"/>
    <property type="match status" value="1"/>
</dbReference>
<feature type="compositionally biased region" description="Basic and acidic residues" evidence="5">
    <location>
        <begin position="524"/>
        <end position="556"/>
    </location>
</feature>
<feature type="compositionally biased region" description="Low complexity" evidence="5">
    <location>
        <begin position="749"/>
        <end position="758"/>
    </location>
</feature>
<dbReference type="InterPro" id="IPR036855">
    <property type="entry name" value="Znf_CCCH_sf"/>
</dbReference>
<evidence type="ECO:0000256" key="2">
    <source>
        <dbReference type="ARBA" id="ARBA00022771"/>
    </source>
</evidence>
<name>A0A9P4VSM4_9PEZI</name>
<feature type="compositionally biased region" description="Low complexity" evidence="5">
    <location>
        <begin position="172"/>
        <end position="183"/>
    </location>
</feature>
<protein>
    <recommendedName>
        <fullName evidence="6">C3H1-type domain-containing protein</fullName>
    </recommendedName>
</protein>
<comment type="caution">
    <text evidence="7">The sequence shown here is derived from an EMBL/GenBank/DDBJ whole genome shotgun (WGS) entry which is preliminary data.</text>
</comment>
<feature type="compositionally biased region" description="Acidic residues" evidence="5">
    <location>
        <begin position="608"/>
        <end position="617"/>
    </location>
</feature>
<keyword evidence="8" id="KW-1185">Reference proteome</keyword>
<evidence type="ECO:0000256" key="5">
    <source>
        <dbReference type="SAM" id="MobiDB-lite"/>
    </source>
</evidence>
<feature type="compositionally biased region" description="Basic and acidic residues" evidence="5">
    <location>
        <begin position="373"/>
        <end position="382"/>
    </location>
</feature>
<feature type="compositionally biased region" description="Polar residues" evidence="5">
    <location>
        <begin position="475"/>
        <end position="491"/>
    </location>
</feature>
<feature type="region of interest" description="Disordered" evidence="5">
    <location>
        <begin position="121"/>
        <end position="183"/>
    </location>
</feature>
<evidence type="ECO:0000256" key="3">
    <source>
        <dbReference type="ARBA" id="ARBA00022833"/>
    </source>
</evidence>
<feature type="compositionally biased region" description="Basic and acidic residues" evidence="5">
    <location>
        <begin position="634"/>
        <end position="644"/>
    </location>
</feature>
<reference evidence="7" key="1">
    <citation type="journal article" date="2020" name="Stud. Mycol.">
        <title>101 Dothideomycetes genomes: a test case for predicting lifestyles and emergence of pathogens.</title>
        <authorList>
            <person name="Haridas S."/>
            <person name="Albert R."/>
            <person name="Binder M."/>
            <person name="Bloem J."/>
            <person name="Labutti K."/>
            <person name="Salamov A."/>
            <person name="Andreopoulos B."/>
            <person name="Baker S."/>
            <person name="Barry K."/>
            <person name="Bills G."/>
            <person name="Bluhm B."/>
            <person name="Cannon C."/>
            <person name="Castanera R."/>
            <person name="Culley D."/>
            <person name="Daum C."/>
            <person name="Ezra D."/>
            <person name="Gonzalez J."/>
            <person name="Henrissat B."/>
            <person name="Kuo A."/>
            <person name="Liang C."/>
            <person name="Lipzen A."/>
            <person name="Lutzoni F."/>
            <person name="Magnuson J."/>
            <person name="Mondo S."/>
            <person name="Nolan M."/>
            <person name="Ohm R."/>
            <person name="Pangilinan J."/>
            <person name="Park H.-J."/>
            <person name="Ramirez L."/>
            <person name="Alfaro M."/>
            <person name="Sun H."/>
            <person name="Tritt A."/>
            <person name="Yoshinaga Y."/>
            <person name="Zwiers L.-H."/>
            <person name="Turgeon B."/>
            <person name="Goodwin S."/>
            <person name="Spatafora J."/>
            <person name="Crous P."/>
            <person name="Grigoriev I."/>
        </authorList>
    </citation>
    <scope>NUCLEOTIDE SEQUENCE</scope>
    <source>
        <strain evidence="7">CBS 101060</strain>
    </source>
</reference>
<dbReference type="Proteomes" id="UP000799429">
    <property type="component" value="Unassembled WGS sequence"/>
</dbReference>
<feature type="zinc finger region" description="C3H1-type" evidence="4">
    <location>
        <begin position="909"/>
        <end position="931"/>
    </location>
</feature>
<dbReference type="EMBL" id="MU006093">
    <property type="protein sequence ID" value="KAF2840012.1"/>
    <property type="molecule type" value="Genomic_DNA"/>
</dbReference>
<keyword evidence="2 4" id="KW-0863">Zinc-finger</keyword>
<keyword evidence="1 4" id="KW-0479">Metal-binding</keyword>
<feature type="domain" description="C3H1-type" evidence="6">
    <location>
        <begin position="909"/>
        <end position="931"/>
    </location>
</feature>
<dbReference type="InterPro" id="IPR000571">
    <property type="entry name" value="Znf_CCCH"/>
</dbReference>
<feature type="region of interest" description="Disordered" evidence="5">
    <location>
        <begin position="520"/>
        <end position="556"/>
    </location>
</feature>
<evidence type="ECO:0000256" key="4">
    <source>
        <dbReference type="PROSITE-ProRule" id="PRU00723"/>
    </source>
</evidence>
<evidence type="ECO:0000313" key="7">
    <source>
        <dbReference type="EMBL" id="KAF2840012.1"/>
    </source>
</evidence>
<feature type="compositionally biased region" description="Acidic residues" evidence="5">
    <location>
        <begin position="148"/>
        <end position="171"/>
    </location>
</feature>
<evidence type="ECO:0000259" key="6">
    <source>
        <dbReference type="PROSITE" id="PS50103"/>
    </source>
</evidence>
<dbReference type="SUPFAM" id="SSF90229">
    <property type="entry name" value="CCCH zinc finger"/>
    <property type="match status" value="1"/>
</dbReference>
<dbReference type="OrthoDB" id="4347at2759"/>
<accession>A0A9P4VSM4</accession>
<feature type="compositionally biased region" description="Basic and acidic residues" evidence="5">
    <location>
        <begin position="652"/>
        <end position="666"/>
    </location>
</feature>
<keyword evidence="3 4" id="KW-0862">Zinc</keyword>
<dbReference type="GO" id="GO:0008270">
    <property type="term" value="F:zinc ion binding"/>
    <property type="evidence" value="ECO:0007669"/>
    <property type="project" value="UniProtKB-KW"/>
</dbReference>
<dbReference type="PROSITE" id="PS50103">
    <property type="entry name" value="ZF_C3H1"/>
    <property type="match status" value="1"/>
</dbReference>
<evidence type="ECO:0000256" key="1">
    <source>
        <dbReference type="ARBA" id="ARBA00022723"/>
    </source>
</evidence>
<feature type="region of interest" description="Disordered" evidence="5">
    <location>
        <begin position="632"/>
        <end position="758"/>
    </location>
</feature>
<feature type="region of interest" description="Disordered" evidence="5">
    <location>
        <begin position="373"/>
        <end position="397"/>
    </location>
</feature>
<gene>
    <name evidence="7" type="ORF">M501DRAFT_670638</name>
</gene>
<organism evidence="7 8">
    <name type="scientific">Patellaria atrata CBS 101060</name>
    <dbReference type="NCBI Taxonomy" id="1346257"/>
    <lineage>
        <taxon>Eukaryota</taxon>
        <taxon>Fungi</taxon>
        <taxon>Dikarya</taxon>
        <taxon>Ascomycota</taxon>
        <taxon>Pezizomycotina</taxon>
        <taxon>Dothideomycetes</taxon>
        <taxon>Dothideomycetes incertae sedis</taxon>
        <taxon>Patellariales</taxon>
        <taxon>Patellariaceae</taxon>
        <taxon>Patellaria</taxon>
    </lineage>
</organism>
<feature type="region of interest" description="Disordered" evidence="5">
    <location>
        <begin position="607"/>
        <end position="626"/>
    </location>
</feature>